<dbReference type="PANTHER" id="PTHR30005">
    <property type="entry name" value="EXOPOLYPHOSPHATASE"/>
    <property type="match status" value="1"/>
</dbReference>
<keyword evidence="5" id="KW-1185">Reference proteome</keyword>
<evidence type="ECO:0000256" key="1">
    <source>
        <dbReference type="ARBA" id="ARBA00022801"/>
    </source>
</evidence>
<evidence type="ECO:0000313" key="5">
    <source>
        <dbReference type="Proteomes" id="UP000230069"/>
    </source>
</evidence>
<dbReference type="STRING" id="218851.A0A2G5EZJ9"/>
<evidence type="ECO:0000259" key="2">
    <source>
        <dbReference type="Pfam" id="PF02541"/>
    </source>
</evidence>
<dbReference type="EMBL" id="KZ305020">
    <property type="protein sequence ID" value="PIA61178.1"/>
    <property type="molecule type" value="Genomic_DNA"/>
</dbReference>
<gene>
    <name evidence="4" type="ORF">AQUCO_00300599v1</name>
</gene>
<feature type="domain" description="Ppx/GppA phosphatase C-terminal" evidence="3">
    <location>
        <begin position="335"/>
        <end position="483"/>
    </location>
</feature>
<dbReference type="AlphaFoldDB" id="A0A2G5EZJ9"/>
<dbReference type="PIRSF" id="PIRSF001267">
    <property type="entry name" value="Pyrophosphatase_GppA_Ppx"/>
    <property type="match status" value="1"/>
</dbReference>
<dbReference type="InterPro" id="IPR043129">
    <property type="entry name" value="ATPase_NBD"/>
</dbReference>
<sequence>MATDISNPSNLLAAVDMGTNSFKMLVVRAEPNGRFLTIDRLKEPVVLGRGMNSNTPTINLEAQHRAISALHKFKHFLHNQQVNHTKFVATSAVREAVNKGEFLSIIEEETSCKVEILSGEEEARLVYIGVLQFLPIYEKTVLTIDIGGGSTEFVVGKQGNVIFAISLKLGHVSLTEGFVKNGEVEKMREYIRCVIYESGLVEKIRDVGFEIVVGSSGTIRSIEKAVFMGYAQELMSAVVSYDVFKRNWKFSRKDLSCVVEKLCDKDQREDEDVRRKRFFKRRSEFILAGAVLLSEVFEILNIDEMEVSEYALGEGVIAETIAQCCRDFDVNANARWRSVIKLSSRFNNDKRMKSATRCAGIAREFFAGLKKYDELNDHPERCMLEFNAKDLEYLEAACLLHNIGLYIGKKGYHKQSYHIIKNGDYLQGYSAEEVELIALLARFHRKKFPKSDDSSFHVFPDKGKEKFRILCVIIRISVAVQQCPFMTFQRLEISSCAEGFQLVLTESRDRTLSTGYVQPTLQDVEAELTLELDHFEQVFKKKLSVAMPSSS</sequence>
<dbReference type="Pfam" id="PF21447">
    <property type="entry name" value="Ppx-GppA_III"/>
    <property type="match status" value="1"/>
</dbReference>
<dbReference type="Pfam" id="PF02541">
    <property type="entry name" value="Ppx-GppA"/>
    <property type="match status" value="1"/>
</dbReference>
<dbReference type="InterPro" id="IPR030673">
    <property type="entry name" value="PyroPPase_GppA_Ppx"/>
</dbReference>
<dbReference type="SUPFAM" id="SSF53067">
    <property type="entry name" value="Actin-like ATPase domain"/>
    <property type="match status" value="2"/>
</dbReference>
<dbReference type="PANTHER" id="PTHR30005:SF0">
    <property type="entry name" value="RETROGRADE REGULATION PROTEIN 2"/>
    <property type="match status" value="1"/>
</dbReference>
<name>A0A2G5EZJ9_AQUCA</name>
<keyword evidence="1" id="KW-0378">Hydrolase</keyword>
<dbReference type="GO" id="GO:0016462">
    <property type="term" value="F:pyrophosphatase activity"/>
    <property type="evidence" value="ECO:0007669"/>
    <property type="project" value="TreeGrafter"/>
</dbReference>
<evidence type="ECO:0008006" key="6">
    <source>
        <dbReference type="Google" id="ProtNLM"/>
    </source>
</evidence>
<dbReference type="InterPro" id="IPR003695">
    <property type="entry name" value="Ppx_GppA_N"/>
</dbReference>
<dbReference type="Proteomes" id="UP000230069">
    <property type="component" value="Unassembled WGS sequence"/>
</dbReference>
<dbReference type="OrthoDB" id="2014654at2759"/>
<evidence type="ECO:0000313" key="4">
    <source>
        <dbReference type="EMBL" id="PIA61178.1"/>
    </source>
</evidence>
<evidence type="ECO:0000259" key="3">
    <source>
        <dbReference type="Pfam" id="PF21447"/>
    </source>
</evidence>
<dbReference type="Gene3D" id="1.10.3210.10">
    <property type="entry name" value="Hypothetical protein af1432"/>
    <property type="match status" value="1"/>
</dbReference>
<protein>
    <recommendedName>
        <fullName evidence="6">Ppx/GppA phosphatase domain-containing protein</fullName>
    </recommendedName>
</protein>
<accession>A0A2G5EZJ9</accession>
<dbReference type="Gene3D" id="3.30.420.150">
    <property type="entry name" value="Exopolyphosphatase. Domain 2"/>
    <property type="match status" value="1"/>
</dbReference>
<dbReference type="InterPro" id="IPR048950">
    <property type="entry name" value="Ppx_GppA_C"/>
</dbReference>
<dbReference type="FunCoup" id="A0A2G5EZJ9">
    <property type="interactions" value="2"/>
</dbReference>
<dbReference type="Gene3D" id="3.30.420.40">
    <property type="match status" value="1"/>
</dbReference>
<dbReference type="InParanoid" id="A0A2G5EZJ9"/>
<organism evidence="4 5">
    <name type="scientific">Aquilegia coerulea</name>
    <name type="common">Rocky mountain columbine</name>
    <dbReference type="NCBI Taxonomy" id="218851"/>
    <lineage>
        <taxon>Eukaryota</taxon>
        <taxon>Viridiplantae</taxon>
        <taxon>Streptophyta</taxon>
        <taxon>Embryophyta</taxon>
        <taxon>Tracheophyta</taxon>
        <taxon>Spermatophyta</taxon>
        <taxon>Magnoliopsida</taxon>
        <taxon>Ranunculales</taxon>
        <taxon>Ranunculaceae</taxon>
        <taxon>Thalictroideae</taxon>
        <taxon>Aquilegia</taxon>
    </lineage>
</organism>
<reference evidence="4 5" key="1">
    <citation type="submission" date="2017-09" db="EMBL/GenBank/DDBJ databases">
        <title>WGS assembly of Aquilegia coerulea Goldsmith.</title>
        <authorList>
            <person name="Hodges S."/>
            <person name="Kramer E."/>
            <person name="Nordborg M."/>
            <person name="Tomkins J."/>
            <person name="Borevitz J."/>
            <person name="Derieg N."/>
            <person name="Yan J."/>
            <person name="Mihaltcheva S."/>
            <person name="Hayes R.D."/>
            <person name="Rokhsar D."/>
        </authorList>
    </citation>
    <scope>NUCLEOTIDE SEQUENCE [LARGE SCALE GENOMIC DNA]</scope>
    <source>
        <strain evidence="5">cv. Goldsmith</strain>
    </source>
</reference>
<feature type="domain" description="Ppx/GppA phosphatase N-terminal" evidence="2">
    <location>
        <begin position="27"/>
        <end position="320"/>
    </location>
</feature>
<dbReference type="CDD" id="cd24006">
    <property type="entry name" value="ASKHA_NBD_PPX_GppA"/>
    <property type="match status" value="1"/>
</dbReference>
<dbReference type="SUPFAM" id="SSF109604">
    <property type="entry name" value="HD-domain/PDEase-like"/>
    <property type="match status" value="1"/>
</dbReference>
<dbReference type="InterPro" id="IPR050273">
    <property type="entry name" value="GppA/Ppx_hydrolase"/>
</dbReference>
<proteinExistence type="predicted"/>